<keyword evidence="5" id="KW-0238">DNA-binding</keyword>
<keyword evidence="2" id="KW-0547">Nucleotide-binding</keyword>
<evidence type="ECO:0000256" key="3">
    <source>
        <dbReference type="ARBA" id="ARBA00022840"/>
    </source>
</evidence>
<feature type="domain" description="ATP-cone" evidence="7">
    <location>
        <begin position="47"/>
        <end position="137"/>
    </location>
</feature>
<dbReference type="AlphaFoldDB" id="A0A382GLD3"/>
<dbReference type="InterPro" id="IPR005144">
    <property type="entry name" value="ATP-cone_dom"/>
</dbReference>
<evidence type="ECO:0000259" key="7">
    <source>
        <dbReference type="PROSITE" id="PS51161"/>
    </source>
</evidence>
<reference evidence="8" key="1">
    <citation type="submission" date="2018-05" db="EMBL/GenBank/DDBJ databases">
        <authorList>
            <person name="Lanie J.A."/>
            <person name="Ng W.-L."/>
            <person name="Kazmierczak K.M."/>
            <person name="Andrzejewski T.M."/>
            <person name="Davidsen T.M."/>
            <person name="Wayne K.J."/>
            <person name="Tettelin H."/>
            <person name="Glass J.I."/>
            <person name="Rusch D."/>
            <person name="Podicherti R."/>
            <person name="Tsui H.-C.T."/>
            <person name="Winkler M.E."/>
        </authorList>
    </citation>
    <scope>NUCLEOTIDE SEQUENCE</scope>
</reference>
<accession>A0A382GLD3</accession>
<dbReference type="InterPro" id="IPR003796">
    <property type="entry name" value="RNR_NrdR-like"/>
</dbReference>
<keyword evidence="3" id="KW-0067">ATP-binding</keyword>
<protein>
    <recommendedName>
        <fullName evidence="7">ATP-cone domain-containing protein</fullName>
    </recommendedName>
</protein>
<evidence type="ECO:0000256" key="6">
    <source>
        <dbReference type="ARBA" id="ARBA00023163"/>
    </source>
</evidence>
<keyword evidence="6" id="KW-0804">Transcription</keyword>
<dbReference type="PANTHER" id="PTHR30455:SF2">
    <property type="entry name" value="TRANSCRIPTIONAL REPRESSOR NRDR"/>
    <property type="match status" value="1"/>
</dbReference>
<dbReference type="GO" id="GO:0003677">
    <property type="term" value="F:DNA binding"/>
    <property type="evidence" value="ECO:0007669"/>
    <property type="project" value="UniProtKB-KW"/>
</dbReference>
<evidence type="ECO:0000256" key="4">
    <source>
        <dbReference type="ARBA" id="ARBA00023015"/>
    </source>
</evidence>
<dbReference type="GO" id="GO:0008270">
    <property type="term" value="F:zinc ion binding"/>
    <property type="evidence" value="ECO:0007669"/>
    <property type="project" value="InterPro"/>
</dbReference>
<evidence type="ECO:0000256" key="1">
    <source>
        <dbReference type="ARBA" id="ARBA00022491"/>
    </source>
</evidence>
<dbReference type="NCBIfam" id="TIGR00244">
    <property type="entry name" value="transcriptional regulator NrdR"/>
    <property type="match status" value="1"/>
</dbReference>
<name>A0A382GLD3_9ZZZZ</name>
<dbReference type="PANTHER" id="PTHR30455">
    <property type="entry name" value="TRANSCRIPTIONAL REPRESSOR NRDR"/>
    <property type="match status" value="1"/>
</dbReference>
<dbReference type="EMBL" id="UINC01056025">
    <property type="protein sequence ID" value="SVB75575.1"/>
    <property type="molecule type" value="Genomic_DNA"/>
</dbReference>
<evidence type="ECO:0000256" key="5">
    <source>
        <dbReference type="ARBA" id="ARBA00023125"/>
    </source>
</evidence>
<gene>
    <name evidence="8" type="ORF">METZ01_LOCUS228429</name>
</gene>
<dbReference type="Pfam" id="PF22811">
    <property type="entry name" value="Zn_ribbon_NrdR"/>
    <property type="match status" value="1"/>
</dbReference>
<proteinExistence type="inferred from homology"/>
<sequence>MNCPYCEHQESKVVDSRYIQEGIRRRRECLMCSLRFTTYEKVHSQLLNVIKKDLRKEPFSIEKLTKSITTACTKRPVSESQIEKITINIETDLLQNHGSEIKSSLIGQMVLDKLIQIDNVSYIRFSSVYKNFETEEGFVEVIDTIKTENSSVRKQQLQLFPEENIKKAKRKGDKTNDGTK</sequence>
<keyword evidence="4" id="KW-0805">Transcription regulation</keyword>
<dbReference type="Pfam" id="PF03477">
    <property type="entry name" value="ATP-cone"/>
    <property type="match status" value="1"/>
</dbReference>
<evidence type="ECO:0000313" key="8">
    <source>
        <dbReference type="EMBL" id="SVB75575.1"/>
    </source>
</evidence>
<dbReference type="HAMAP" id="MF_00440">
    <property type="entry name" value="NrdR"/>
    <property type="match status" value="1"/>
</dbReference>
<dbReference type="GO" id="GO:0005524">
    <property type="term" value="F:ATP binding"/>
    <property type="evidence" value="ECO:0007669"/>
    <property type="project" value="UniProtKB-KW"/>
</dbReference>
<dbReference type="InterPro" id="IPR055173">
    <property type="entry name" value="NrdR-like_N"/>
</dbReference>
<organism evidence="8">
    <name type="scientific">marine metagenome</name>
    <dbReference type="NCBI Taxonomy" id="408172"/>
    <lineage>
        <taxon>unclassified sequences</taxon>
        <taxon>metagenomes</taxon>
        <taxon>ecological metagenomes</taxon>
    </lineage>
</organism>
<dbReference type="GO" id="GO:0045892">
    <property type="term" value="P:negative regulation of DNA-templated transcription"/>
    <property type="evidence" value="ECO:0007669"/>
    <property type="project" value="InterPro"/>
</dbReference>
<keyword evidence="1" id="KW-0678">Repressor</keyword>
<evidence type="ECO:0000256" key="2">
    <source>
        <dbReference type="ARBA" id="ARBA00022741"/>
    </source>
</evidence>
<dbReference type="PROSITE" id="PS51161">
    <property type="entry name" value="ATP_CONE"/>
    <property type="match status" value="1"/>
</dbReference>